<dbReference type="InterPro" id="IPR012469">
    <property type="entry name" value="DUF1688"/>
</dbReference>
<proteinExistence type="predicted"/>
<evidence type="ECO:0008006" key="3">
    <source>
        <dbReference type="Google" id="ProtNLM"/>
    </source>
</evidence>
<dbReference type="PANTHER" id="PTHR31687">
    <property type="match status" value="1"/>
</dbReference>
<evidence type="ECO:0000313" key="2">
    <source>
        <dbReference type="Proteomes" id="UP000398389"/>
    </source>
</evidence>
<dbReference type="GeneID" id="43584885"/>
<evidence type="ECO:0000313" key="1">
    <source>
        <dbReference type="EMBL" id="VVT58168.1"/>
    </source>
</evidence>
<dbReference type="OrthoDB" id="2153176at2759"/>
<dbReference type="AlphaFoldDB" id="A0A5E8C890"/>
<protein>
    <recommendedName>
        <fullName evidence="3">Uracil catabolism protein 4</fullName>
    </recommendedName>
</protein>
<dbReference type="EMBL" id="CABVLU010000005">
    <property type="protein sequence ID" value="VVT58168.1"/>
    <property type="molecule type" value="Genomic_DNA"/>
</dbReference>
<dbReference type="Proteomes" id="UP000398389">
    <property type="component" value="Unassembled WGS sequence"/>
</dbReference>
<gene>
    <name evidence="1" type="ORF">SAPINGB_P006071</name>
</gene>
<reference evidence="1 2" key="1">
    <citation type="submission" date="2019-09" db="EMBL/GenBank/DDBJ databases">
        <authorList>
            <person name="Brejova B."/>
        </authorList>
    </citation>
    <scope>NUCLEOTIDE SEQUENCE [LARGE SCALE GENOMIC DNA]</scope>
</reference>
<name>A0A5E8C890_9ASCO</name>
<organism evidence="1 2">
    <name type="scientific">Magnusiomyces paraingens</name>
    <dbReference type="NCBI Taxonomy" id="2606893"/>
    <lineage>
        <taxon>Eukaryota</taxon>
        <taxon>Fungi</taxon>
        <taxon>Dikarya</taxon>
        <taxon>Ascomycota</taxon>
        <taxon>Saccharomycotina</taxon>
        <taxon>Dipodascomycetes</taxon>
        <taxon>Dipodascales</taxon>
        <taxon>Dipodascaceae</taxon>
        <taxon>Magnusiomyces</taxon>
    </lineage>
</organism>
<sequence>MTDTQHAKYLLSIPSVRERAQSVFAKATTTGHGTAFTIDMTRVPDVVDCVVRLIARDYGTDYAAIPPHGRWQHFNVGGVDRITPLVEAWIAAGVANDDVARRLLDLFVVSVLLDAGAGNKWVYHDAASGSTYNRSEGIAVASLAMFANGAFSADSTQPFQVNGNALSALSHETLAKGMQASEENPMEGIAGRASLMQRLGSALTASPEYFGEDARPGNLLGYLLQHPTTTTTTTTTSPGPVIQLTTLWDALMAGLAPIWPAGRTQLAGVSLGDAWPCELLNTPGSEFWERITPFHKLTQWLCYSLLVPIKKYSGATFVGEELQTGLPEYRNGGLLVDLGVLTLKPEILAAGLDTARVNNASSFGKPYEVPMYTPDSDVIVEWRALTVGFLDHLLPLVNEKLGTQLSLAQLLEAGTWKAGREVAAEKRPETKGPPIDLLSDGTVF</sequence>
<keyword evidence="2" id="KW-1185">Reference proteome</keyword>
<dbReference type="PANTHER" id="PTHR31687:SF3">
    <property type="entry name" value="PROTEIN URG3"/>
    <property type="match status" value="1"/>
</dbReference>
<dbReference type="Pfam" id="PF07958">
    <property type="entry name" value="DUF1688"/>
    <property type="match status" value="1"/>
</dbReference>
<accession>A0A5E8C890</accession>
<dbReference type="RefSeq" id="XP_031856676.1">
    <property type="nucleotide sequence ID" value="XM_032000785.1"/>
</dbReference>